<evidence type="ECO:0000313" key="3">
    <source>
        <dbReference type="Proteomes" id="UP000053647"/>
    </source>
</evidence>
<reference evidence="2 3" key="1">
    <citation type="submission" date="2014-06" db="EMBL/GenBank/DDBJ databases">
        <authorList>
            <consortium name="DOE Joint Genome Institute"/>
            <person name="Kuo A."/>
            <person name="Kohler A."/>
            <person name="Nagy L.G."/>
            <person name="Floudas D."/>
            <person name="Copeland A."/>
            <person name="Barry K.W."/>
            <person name="Cichocki N."/>
            <person name="Veneault-Fourrey C."/>
            <person name="LaButti K."/>
            <person name="Lindquist E.A."/>
            <person name="Lipzen A."/>
            <person name="Lundell T."/>
            <person name="Morin E."/>
            <person name="Murat C."/>
            <person name="Sun H."/>
            <person name="Tunlid A."/>
            <person name="Henrissat B."/>
            <person name="Grigoriev I.V."/>
            <person name="Hibbett D.S."/>
            <person name="Martin F."/>
            <person name="Nordberg H.P."/>
            <person name="Cantor M.N."/>
            <person name="Hua S.X."/>
        </authorList>
    </citation>
    <scope>NUCLEOTIDE SEQUENCE [LARGE SCALE GENOMIC DNA]</scope>
    <source>
        <strain evidence="2 3">ATCC 200175</strain>
    </source>
</reference>
<gene>
    <name evidence="2" type="ORF">PAXINDRAFT_158073</name>
</gene>
<dbReference type="HOGENOM" id="CLU_032582_0_0_1"/>
<organism evidence="2 3">
    <name type="scientific">Paxillus involutus ATCC 200175</name>
    <dbReference type="NCBI Taxonomy" id="664439"/>
    <lineage>
        <taxon>Eukaryota</taxon>
        <taxon>Fungi</taxon>
        <taxon>Dikarya</taxon>
        <taxon>Basidiomycota</taxon>
        <taxon>Agaricomycotina</taxon>
        <taxon>Agaricomycetes</taxon>
        <taxon>Agaricomycetidae</taxon>
        <taxon>Boletales</taxon>
        <taxon>Paxilineae</taxon>
        <taxon>Paxillaceae</taxon>
        <taxon>Paxillus</taxon>
    </lineage>
</organism>
<protein>
    <submittedName>
        <fullName evidence="2">Uncharacterized protein</fullName>
    </submittedName>
</protein>
<feature type="compositionally biased region" description="Basic residues" evidence="1">
    <location>
        <begin position="89"/>
        <end position="100"/>
    </location>
</feature>
<reference evidence="3" key="2">
    <citation type="submission" date="2015-01" db="EMBL/GenBank/DDBJ databases">
        <title>Evolutionary Origins and Diversification of the Mycorrhizal Mutualists.</title>
        <authorList>
            <consortium name="DOE Joint Genome Institute"/>
            <consortium name="Mycorrhizal Genomics Consortium"/>
            <person name="Kohler A."/>
            <person name="Kuo A."/>
            <person name="Nagy L.G."/>
            <person name="Floudas D."/>
            <person name="Copeland A."/>
            <person name="Barry K.W."/>
            <person name="Cichocki N."/>
            <person name="Veneault-Fourrey C."/>
            <person name="LaButti K."/>
            <person name="Lindquist E.A."/>
            <person name="Lipzen A."/>
            <person name="Lundell T."/>
            <person name="Morin E."/>
            <person name="Murat C."/>
            <person name="Riley R."/>
            <person name="Ohm R."/>
            <person name="Sun H."/>
            <person name="Tunlid A."/>
            <person name="Henrissat B."/>
            <person name="Grigoriev I.V."/>
            <person name="Hibbett D.S."/>
            <person name="Martin F."/>
        </authorList>
    </citation>
    <scope>NUCLEOTIDE SEQUENCE [LARGE SCALE GENOMIC DNA]</scope>
    <source>
        <strain evidence="3">ATCC 200175</strain>
    </source>
</reference>
<proteinExistence type="predicted"/>
<dbReference type="EMBL" id="KN819578">
    <property type="protein sequence ID" value="KIJ08667.1"/>
    <property type="molecule type" value="Genomic_DNA"/>
</dbReference>
<dbReference type="OrthoDB" id="3056089at2759"/>
<evidence type="ECO:0000256" key="1">
    <source>
        <dbReference type="SAM" id="MobiDB-lite"/>
    </source>
</evidence>
<dbReference type="Proteomes" id="UP000053647">
    <property type="component" value="Unassembled WGS sequence"/>
</dbReference>
<sequence length="521" mass="57652">MSQPMLGSPDPDLRVPVSVFHEVDAEIDDLISETLQHSPALDFTFVNEYGPARELPKQQEPPVKNAQGRKRKPSVDTDSEISAPAKPAKSAKTKKSRKNKVTAFDTDEEDDAPKLSIRAYLHLETVATQPSRARGKPATPVTKTTQCAPFIFFTDSKFDFFVAAVAEAAKTTVVNLPMSRLWWKFETPASLPMKVLSNAVGYAAMIDAVNERTKGHTVFLYLPKPIDLEPPAEVVTSRNNPAYEYDEDLAMRAGFSAECEELERKFPIGNHILFPDKRIYTKSGQFWELTSLRLDIWAAAIPTKCATFDAPPTSNMFTKQQTIKPPCPKQDAPAELFIAYDCYLHGRDYVANATVTTPPVPGPALQQNAALVPLHGYPPPLPYYMHAGPPGHGAHVPYYPRYQYQYYPPPAFAPPAQNHLLPPALPPTLPHPGNNTMPSEFLSPGITTKHKVALETFCQKSMISSSDADKLALLGYVPGNHIVELLGDRDWQAVGFTVVAWHTFLSHHHKFCTAIIAGTWA</sequence>
<dbReference type="AlphaFoldDB" id="A0A0C9TLR7"/>
<keyword evidence="3" id="KW-1185">Reference proteome</keyword>
<evidence type="ECO:0000313" key="2">
    <source>
        <dbReference type="EMBL" id="KIJ08667.1"/>
    </source>
</evidence>
<name>A0A0C9TLR7_PAXIN</name>
<accession>A0A0C9TLR7</accession>
<feature type="region of interest" description="Disordered" evidence="1">
    <location>
        <begin position="51"/>
        <end position="108"/>
    </location>
</feature>